<name>A0A0A0J3G9_9MICO</name>
<proteinExistence type="predicted"/>
<evidence type="ECO:0000256" key="1">
    <source>
        <dbReference type="SAM" id="Phobius"/>
    </source>
</evidence>
<protein>
    <recommendedName>
        <fullName evidence="4">RND transporter</fullName>
    </recommendedName>
</protein>
<dbReference type="InterPro" id="IPR027463">
    <property type="entry name" value="AcrB_DN_DC_subdom"/>
</dbReference>
<dbReference type="AlphaFoldDB" id="A0A0A0J3G9"/>
<dbReference type="GO" id="GO:0042910">
    <property type="term" value="F:xenobiotic transmembrane transporter activity"/>
    <property type="evidence" value="ECO:0007669"/>
    <property type="project" value="TreeGrafter"/>
</dbReference>
<dbReference type="Proteomes" id="UP000030002">
    <property type="component" value="Unassembled WGS sequence"/>
</dbReference>
<accession>A0A0A0J3G9</accession>
<dbReference type="GO" id="GO:0005886">
    <property type="term" value="C:plasma membrane"/>
    <property type="evidence" value="ECO:0007669"/>
    <property type="project" value="TreeGrafter"/>
</dbReference>
<dbReference type="eggNOG" id="COG3696">
    <property type="taxonomic scope" value="Bacteria"/>
</dbReference>
<keyword evidence="3" id="KW-1185">Reference proteome</keyword>
<dbReference type="Pfam" id="PF00873">
    <property type="entry name" value="ACR_tran"/>
    <property type="match status" value="1"/>
</dbReference>
<feature type="transmembrane region" description="Helical" evidence="1">
    <location>
        <begin position="272"/>
        <end position="292"/>
    </location>
</feature>
<dbReference type="InterPro" id="IPR001036">
    <property type="entry name" value="Acrflvin-R"/>
</dbReference>
<dbReference type="Gene3D" id="1.20.1640.10">
    <property type="entry name" value="Multidrug efflux transporter AcrB transmembrane domain"/>
    <property type="match status" value="1"/>
</dbReference>
<keyword evidence="1" id="KW-0812">Transmembrane</keyword>
<reference evidence="2 3" key="1">
    <citation type="submission" date="2013-08" db="EMBL/GenBank/DDBJ databases">
        <title>The genome sequence of Knoellia sinensis.</title>
        <authorList>
            <person name="Zhu W."/>
            <person name="Wang G."/>
        </authorList>
    </citation>
    <scope>NUCLEOTIDE SEQUENCE [LARGE SCALE GENOMIC DNA]</scope>
    <source>
        <strain evidence="2 3">KCTC 19936</strain>
    </source>
</reference>
<dbReference type="Gene3D" id="3.30.2090.10">
    <property type="entry name" value="Multidrug efflux transporter AcrB TolC docking domain, DN and DC subdomains"/>
    <property type="match status" value="1"/>
</dbReference>
<feature type="transmembrane region" description="Helical" evidence="1">
    <location>
        <begin position="205"/>
        <end position="226"/>
    </location>
</feature>
<dbReference type="PANTHER" id="PTHR32063">
    <property type="match status" value="1"/>
</dbReference>
<organism evidence="2 3">
    <name type="scientific">Knoellia sinensis KCTC 19936</name>
    <dbReference type="NCBI Taxonomy" id="1385520"/>
    <lineage>
        <taxon>Bacteria</taxon>
        <taxon>Bacillati</taxon>
        <taxon>Actinomycetota</taxon>
        <taxon>Actinomycetes</taxon>
        <taxon>Micrococcales</taxon>
        <taxon>Intrasporangiaceae</taxon>
        <taxon>Knoellia</taxon>
    </lineage>
</organism>
<dbReference type="SUPFAM" id="SSF82866">
    <property type="entry name" value="Multidrug efflux transporter AcrB transmembrane domain"/>
    <property type="match status" value="1"/>
</dbReference>
<dbReference type="SUPFAM" id="SSF82714">
    <property type="entry name" value="Multidrug efflux transporter AcrB TolC docking domain, DN and DC subdomains"/>
    <property type="match status" value="1"/>
</dbReference>
<dbReference type="EMBL" id="AVPJ01000017">
    <property type="protein sequence ID" value="KGN30667.1"/>
    <property type="molecule type" value="Genomic_DNA"/>
</dbReference>
<feature type="transmembrane region" description="Helical" evidence="1">
    <location>
        <begin position="304"/>
        <end position="325"/>
    </location>
</feature>
<dbReference type="STRING" id="1385520.N802_06325"/>
<dbReference type="PANTHER" id="PTHR32063:SF4">
    <property type="entry name" value="SLR6043 PROTEIN"/>
    <property type="match status" value="1"/>
</dbReference>
<sequence length="355" mass="36447">MPETLQSAAEDALTVVSETDGVTGARIVEIPTEDNLQITVDMAKAQALGMTPGDIRRQAATLVGGLEVGAIFEEQKVFDVQVWSGEGLRDSPEKVSALPIDTPSGAQVPLGDVATISMAQQPTLIERESVQRRINIVADVTSGDAREDVAANLAKMTLPAEYHAEVRSEAADTAGNQRLVLLYGVLALIGVLLLLQAATRNWWTSIGAAAAIPLGMVGAFVAAWALGGLTVGAIIGLLAVAVLGLHSALSVVRLARAPSVEPVDALAAAPRSVVPATVITVLAGLGVALLGARPGLESVRDMAVVVASGALTMGVVSVLVFPALAVRYGSHEEAVEDYAFDDASLYGPVGAGSHA</sequence>
<keyword evidence="1" id="KW-0472">Membrane</keyword>
<feature type="transmembrane region" description="Helical" evidence="1">
    <location>
        <begin position="233"/>
        <end position="252"/>
    </location>
</feature>
<evidence type="ECO:0008006" key="4">
    <source>
        <dbReference type="Google" id="ProtNLM"/>
    </source>
</evidence>
<evidence type="ECO:0000313" key="3">
    <source>
        <dbReference type="Proteomes" id="UP000030002"/>
    </source>
</evidence>
<evidence type="ECO:0000313" key="2">
    <source>
        <dbReference type="EMBL" id="KGN30667.1"/>
    </source>
</evidence>
<gene>
    <name evidence="2" type="ORF">N802_06325</name>
</gene>
<comment type="caution">
    <text evidence="2">The sequence shown here is derived from an EMBL/GenBank/DDBJ whole genome shotgun (WGS) entry which is preliminary data.</text>
</comment>
<keyword evidence="1" id="KW-1133">Transmembrane helix</keyword>
<feature type="transmembrane region" description="Helical" evidence="1">
    <location>
        <begin position="180"/>
        <end position="199"/>
    </location>
</feature>